<sequence>MAITTASESKIFICETPATSALVDADDFEGLSWVEVGEVEDLGEFGDESSDVTFAAVNDGRTRHLKGVRDAGTLALVCGRDPADAGQIALKAAERTKFSYPIKVQAADAISDGYTDSVYYFTAKIMSARDNYGSVDNVVRTNFSLGIDSAIIEVPSEEVSS</sequence>
<accession>A0A4R2BS36</accession>
<dbReference type="Proteomes" id="UP000295351">
    <property type="component" value="Unassembled WGS sequence"/>
</dbReference>
<keyword evidence="2" id="KW-1185">Reference proteome</keyword>
<dbReference type="Gene3D" id="4.10.410.40">
    <property type="match status" value="1"/>
</dbReference>
<gene>
    <name evidence="1" type="ORF">EV665_1656</name>
</gene>
<evidence type="ECO:0000313" key="1">
    <source>
        <dbReference type="EMBL" id="TCN30528.1"/>
    </source>
</evidence>
<evidence type="ECO:0000313" key="2">
    <source>
        <dbReference type="Proteomes" id="UP000295351"/>
    </source>
</evidence>
<proteinExistence type="predicted"/>
<dbReference type="RefSeq" id="WP_133037221.1">
    <property type="nucleotide sequence ID" value="NZ_BAABEI010000012.1"/>
</dbReference>
<comment type="caution">
    <text evidence="1">The sequence shown here is derived from an EMBL/GenBank/DDBJ whole genome shotgun (WGS) entry which is preliminary data.</text>
</comment>
<evidence type="ECO:0008006" key="3">
    <source>
        <dbReference type="Google" id="ProtNLM"/>
    </source>
</evidence>
<name>A0A4R2BS36_SHIGR</name>
<organism evidence="1 2">
    <name type="scientific">Shinella granuli</name>
    <dbReference type="NCBI Taxonomy" id="323621"/>
    <lineage>
        <taxon>Bacteria</taxon>
        <taxon>Pseudomonadati</taxon>
        <taxon>Pseudomonadota</taxon>
        <taxon>Alphaproteobacteria</taxon>
        <taxon>Hyphomicrobiales</taxon>
        <taxon>Rhizobiaceae</taxon>
        <taxon>Shinella</taxon>
    </lineage>
</organism>
<dbReference type="EMBL" id="SLVX01000065">
    <property type="protein sequence ID" value="TCN30528.1"/>
    <property type="molecule type" value="Genomic_DNA"/>
</dbReference>
<dbReference type="AlphaFoldDB" id="A0A4R2BS36"/>
<protein>
    <recommendedName>
        <fullName evidence="3">Tail tube protein</fullName>
    </recommendedName>
</protein>
<reference evidence="1 2" key="1">
    <citation type="submission" date="2019-03" db="EMBL/GenBank/DDBJ databases">
        <title>Genomic Encyclopedia of Type Strains, Phase IV (KMG-IV): sequencing the most valuable type-strain genomes for metagenomic binning, comparative biology and taxonomic classification.</title>
        <authorList>
            <person name="Goeker M."/>
        </authorList>
    </citation>
    <scope>NUCLEOTIDE SEQUENCE [LARGE SCALE GENOMIC DNA]</scope>
    <source>
        <strain evidence="1 2">DSM 18401</strain>
    </source>
</reference>